<accession>A0A7C5U2F6</accession>
<dbReference type="EMBL" id="DRXW01000118">
    <property type="protein sequence ID" value="HHR33677.1"/>
    <property type="molecule type" value="Genomic_DNA"/>
</dbReference>
<evidence type="ECO:0000256" key="2">
    <source>
        <dbReference type="ARBA" id="ARBA00022833"/>
    </source>
</evidence>
<evidence type="ECO:0000313" key="4">
    <source>
        <dbReference type="EMBL" id="HHR33677.1"/>
    </source>
</evidence>
<dbReference type="GO" id="GO:0004476">
    <property type="term" value="F:mannose-6-phosphate isomerase activity"/>
    <property type="evidence" value="ECO:0007669"/>
    <property type="project" value="InterPro"/>
</dbReference>
<organism evidence="4">
    <name type="scientific">Fervidobacterium nodosum</name>
    <dbReference type="NCBI Taxonomy" id="2424"/>
    <lineage>
        <taxon>Bacteria</taxon>
        <taxon>Thermotogati</taxon>
        <taxon>Thermotogota</taxon>
        <taxon>Thermotogae</taxon>
        <taxon>Thermotogales</taxon>
        <taxon>Fervidobacteriaceae</taxon>
        <taxon>Fervidobacterium</taxon>
    </lineage>
</organism>
<keyword evidence="2" id="KW-0862">Zinc</keyword>
<evidence type="ECO:0000256" key="1">
    <source>
        <dbReference type="ARBA" id="ARBA00022723"/>
    </source>
</evidence>
<dbReference type="Gene3D" id="2.60.120.10">
    <property type="entry name" value="Jelly Rolls"/>
    <property type="match status" value="1"/>
</dbReference>
<feature type="domain" description="Phosphomannose isomerase type I catalytic" evidence="3">
    <location>
        <begin position="10"/>
        <end position="95"/>
    </location>
</feature>
<dbReference type="PANTHER" id="PTHR42742:SF3">
    <property type="entry name" value="FRUCTOKINASE"/>
    <property type="match status" value="1"/>
</dbReference>
<proteinExistence type="predicted"/>
<keyword evidence="1" id="KW-0479">Metal-binding</keyword>
<keyword evidence="4" id="KW-0413">Isomerase</keyword>
<dbReference type="InterPro" id="IPR051804">
    <property type="entry name" value="Carb_Metab_Reg_Kinase/Isom"/>
</dbReference>
<protein>
    <submittedName>
        <fullName evidence="4">Class I mannose-6-phosphate isomerase</fullName>
    </submittedName>
</protein>
<dbReference type="InterPro" id="IPR046457">
    <property type="entry name" value="PMI_typeI_cat"/>
</dbReference>
<gene>
    <name evidence="4" type="ORF">ENM46_01865</name>
</gene>
<dbReference type="Pfam" id="PF20511">
    <property type="entry name" value="PMI_typeI_cat"/>
    <property type="match status" value="1"/>
</dbReference>
<name>A0A7C5U2F6_9BACT</name>
<comment type="caution">
    <text evidence="4">The sequence shown here is derived from an EMBL/GenBank/DDBJ whole genome shotgun (WGS) entry which is preliminary data.</text>
</comment>
<dbReference type="PANTHER" id="PTHR42742">
    <property type="entry name" value="TRANSCRIPTIONAL REPRESSOR MPRA"/>
    <property type="match status" value="1"/>
</dbReference>
<evidence type="ECO:0000259" key="3">
    <source>
        <dbReference type="Pfam" id="PF20511"/>
    </source>
</evidence>
<dbReference type="AlphaFoldDB" id="A0A7C5U2F6"/>
<reference evidence="4" key="1">
    <citation type="journal article" date="2020" name="mSystems">
        <title>Genome- and Community-Level Interaction Insights into Carbon Utilization and Element Cycling Functions of Hydrothermarchaeota in Hydrothermal Sediment.</title>
        <authorList>
            <person name="Zhou Z."/>
            <person name="Liu Y."/>
            <person name="Xu W."/>
            <person name="Pan J."/>
            <person name="Luo Z.H."/>
            <person name="Li M."/>
        </authorList>
    </citation>
    <scope>NUCLEOTIDE SEQUENCE [LARGE SCALE GENOMIC DNA]</scope>
    <source>
        <strain evidence="4">SpSt-1088</strain>
    </source>
</reference>
<dbReference type="InterPro" id="IPR014710">
    <property type="entry name" value="RmlC-like_jellyroll"/>
</dbReference>
<dbReference type="InterPro" id="IPR011051">
    <property type="entry name" value="RmlC_Cupin_sf"/>
</dbReference>
<sequence>MSSLRVLPEFRSMVWGNSKINEIFQIELKEPVGEIWLLSGHPLYENRLEDGRKVNEFGQRLYNGKYQRFPILIKLVSTNQWLSVQVHPDDWFAKEFENEPWGKSEAWYFLSDGEFAICEDAEKMIELAENGKLDKMSEILTFVKVKRGTFVNIPAGTVHALGPNSTVIEVQQSSDLTYRIYDWGRPRETHLEKALKVSKNIGCSEIIYENAEKLVTNYFVMEVKSFSGTFSSDVSLPTISIPLEINKDFSATINFERTFLRNNLYVYDFLK</sequence>
<dbReference type="SUPFAM" id="SSF51182">
    <property type="entry name" value="RmlC-like cupins"/>
    <property type="match status" value="1"/>
</dbReference>
<dbReference type="CDD" id="cd07010">
    <property type="entry name" value="cupin_PMI_type_I_N_bac"/>
    <property type="match status" value="1"/>
</dbReference>
<dbReference type="GO" id="GO:0008270">
    <property type="term" value="F:zinc ion binding"/>
    <property type="evidence" value="ECO:0007669"/>
    <property type="project" value="InterPro"/>
</dbReference>